<protein>
    <recommendedName>
        <fullName evidence="6">MFS transporter</fullName>
    </recommendedName>
</protein>
<feature type="transmembrane region" description="Helical" evidence="4">
    <location>
        <begin position="167"/>
        <end position="184"/>
    </location>
</feature>
<dbReference type="SUPFAM" id="SSF103473">
    <property type="entry name" value="MFS general substrate transporter"/>
    <property type="match status" value="1"/>
</dbReference>
<feature type="transmembrane region" description="Helical" evidence="4">
    <location>
        <begin position="370"/>
        <end position="392"/>
    </location>
</feature>
<organism evidence="5">
    <name type="scientific">Pseudomonas fluorescens</name>
    <dbReference type="NCBI Taxonomy" id="294"/>
    <lineage>
        <taxon>Bacteria</taxon>
        <taxon>Pseudomonadati</taxon>
        <taxon>Pseudomonadota</taxon>
        <taxon>Gammaproteobacteria</taxon>
        <taxon>Pseudomonadales</taxon>
        <taxon>Pseudomonadaceae</taxon>
        <taxon>Pseudomonas</taxon>
    </lineage>
</organism>
<dbReference type="Pfam" id="PF07690">
    <property type="entry name" value="MFS_1"/>
    <property type="match status" value="1"/>
</dbReference>
<dbReference type="AlphaFoldDB" id="A0A5E6QIB0"/>
<name>A0A5E6QIB0_PSEFL</name>
<dbReference type="InterPro" id="IPR011701">
    <property type="entry name" value="MFS"/>
</dbReference>
<sequence length="399" mass="42401">MLTTLKNYPLTVNLLLSASLVLTLARAITLPYLVIYLSGQFELGVADIGLVIGSSLIIGSVLSLYGGFLVDSQPGYRLILGCCTVFTLGFLGAFITQDLWIFFTCLVAINLAYAVIDIAVKSGFGRLLPVDARSEAFSIKYTLTNIGYAVGPFLGAGLATLAISLPFLASAGLGVGFFIVYAAWGDRHWAPTHASQAGAPFLAVGKLLLNDYRLVCFTLGGILSAVVFGQFTAYLSQYLVVTTTPEAAYRIISSVVATNAVMVISLQYLIGKRITHQHLHLWLAGGLGLFIVGLAGFGLSNSLMFWVLSMAIFTLGEIIVFPAEYMFIDIIAPEPLRGMYYGAQNLGNVGAALGPVLCGIVLSTQPAYSMFYMLALFVIAGGLLYSLGASLASTANART</sequence>
<evidence type="ECO:0008006" key="6">
    <source>
        <dbReference type="Google" id="ProtNLM"/>
    </source>
</evidence>
<keyword evidence="1 4" id="KW-0812">Transmembrane</keyword>
<evidence type="ECO:0000313" key="5">
    <source>
        <dbReference type="EMBL" id="VVM12707.1"/>
    </source>
</evidence>
<feature type="transmembrane region" description="Helical" evidence="4">
    <location>
        <begin position="305"/>
        <end position="325"/>
    </location>
</feature>
<feature type="transmembrane region" description="Helical" evidence="4">
    <location>
        <begin position="281"/>
        <end position="299"/>
    </location>
</feature>
<feature type="transmembrane region" description="Helical" evidence="4">
    <location>
        <begin position="214"/>
        <end position="235"/>
    </location>
</feature>
<dbReference type="GO" id="GO:0022857">
    <property type="term" value="F:transmembrane transporter activity"/>
    <property type="evidence" value="ECO:0007669"/>
    <property type="project" value="InterPro"/>
</dbReference>
<feature type="transmembrane region" description="Helical" evidence="4">
    <location>
        <begin position="43"/>
        <end position="66"/>
    </location>
</feature>
<dbReference type="EMBL" id="LR700640">
    <property type="protein sequence ID" value="VVM12707.1"/>
    <property type="molecule type" value="Genomic_DNA"/>
</dbReference>
<evidence type="ECO:0000256" key="2">
    <source>
        <dbReference type="ARBA" id="ARBA00022989"/>
    </source>
</evidence>
<gene>
    <name evidence="5" type="ORF">PS683_00985</name>
</gene>
<feature type="transmembrane region" description="Helical" evidence="4">
    <location>
        <begin position="101"/>
        <end position="120"/>
    </location>
</feature>
<reference evidence="5" key="1">
    <citation type="submission" date="2019-09" db="EMBL/GenBank/DDBJ databases">
        <authorList>
            <person name="Chandra G."/>
            <person name="Truman W A."/>
        </authorList>
    </citation>
    <scope>NUCLEOTIDE SEQUENCE</scope>
    <source>
        <strain evidence="5">PS683</strain>
    </source>
</reference>
<feature type="transmembrane region" description="Helical" evidence="4">
    <location>
        <begin position="141"/>
        <end position="161"/>
    </location>
</feature>
<dbReference type="InterPro" id="IPR036259">
    <property type="entry name" value="MFS_trans_sf"/>
</dbReference>
<dbReference type="PANTHER" id="PTHR23546">
    <property type="entry name" value="TRANSPORT PROTEIN"/>
    <property type="match status" value="1"/>
</dbReference>
<feature type="transmembrane region" description="Helical" evidence="4">
    <location>
        <begin position="346"/>
        <end position="364"/>
    </location>
</feature>
<feature type="transmembrane region" description="Helical" evidence="4">
    <location>
        <begin position="78"/>
        <end position="95"/>
    </location>
</feature>
<evidence type="ECO:0000256" key="3">
    <source>
        <dbReference type="ARBA" id="ARBA00023136"/>
    </source>
</evidence>
<dbReference type="PANTHER" id="PTHR23546:SF1">
    <property type="entry name" value="MEMBRANE PROTEIN"/>
    <property type="match status" value="1"/>
</dbReference>
<keyword evidence="3 4" id="KW-0472">Membrane</keyword>
<evidence type="ECO:0000256" key="1">
    <source>
        <dbReference type="ARBA" id="ARBA00022692"/>
    </source>
</evidence>
<feature type="transmembrane region" description="Helical" evidence="4">
    <location>
        <begin position="247"/>
        <end position="269"/>
    </location>
</feature>
<keyword evidence="2 4" id="KW-1133">Transmembrane helix</keyword>
<dbReference type="Gene3D" id="1.20.1250.20">
    <property type="entry name" value="MFS general substrate transporter like domains"/>
    <property type="match status" value="1"/>
</dbReference>
<proteinExistence type="predicted"/>
<accession>A0A5E6QIB0</accession>
<evidence type="ECO:0000256" key="4">
    <source>
        <dbReference type="SAM" id="Phobius"/>
    </source>
</evidence>